<dbReference type="PANTHER" id="PTHR10000:SF8">
    <property type="entry name" value="HAD SUPERFAMILY HYDROLASE-LIKE, TYPE 3"/>
    <property type="match status" value="1"/>
</dbReference>
<dbReference type="NCBIfam" id="TIGR00099">
    <property type="entry name" value="Cof-subfamily"/>
    <property type="match status" value="1"/>
</dbReference>
<dbReference type="InterPro" id="IPR036412">
    <property type="entry name" value="HAD-like_sf"/>
</dbReference>
<dbReference type="PROSITE" id="PS01228">
    <property type="entry name" value="COF_1"/>
    <property type="match status" value="1"/>
</dbReference>
<evidence type="ECO:0000313" key="2">
    <source>
        <dbReference type="EMBL" id="MDT2637147.1"/>
    </source>
</evidence>
<gene>
    <name evidence="2" type="ORF">P7D36_06425</name>
    <name evidence="1" type="ORF">P7D39_03890</name>
</gene>
<protein>
    <submittedName>
        <fullName evidence="2">Cof-type HAD-IIB family hydrolase</fullName>
    </submittedName>
</protein>
<evidence type="ECO:0000313" key="1">
    <source>
        <dbReference type="EMBL" id="MDT2596166.1"/>
    </source>
</evidence>
<dbReference type="SUPFAM" id="SSF56784">
    <property type="entry name" value="HAD-like"/>
    <property type="match status" value="1"/>
</dbReference>
<organism evidence="2 3">
    <name type="scientific">Enterococcus dongliensis</name>
    <dbReference type="NCBI Taxonomy" id="2559925"/>
    <lineage>
        <taxon>Bacteria</taxon>
        <taxon>Bacillati</taxon>
        <taxon>Bacillota</taxon>
        <taxon>Bacilli</taxon>
        <taxon>Lactobacillales</taxon>
        <taxon>Enterococcaceae</taxon>
        <taxon>Enterococcus</taxon>
    </lineage>
</organism>
<evidence type="ECO:0000313" key="4">
    <source>
        <dbReference type="Proteomes" id="UP001256547"/>
    </source>
</evidence>
<dbReference type="Proteomes" id="UP001245561">
    <property type="component" value="Unassembled WGS sequence"/>
</dbReference>
<name>A0AAP5NGG0_9ENTE</name>
<reference evidence="2 4" key="1">
    <citation type="submission" date="2023-03" db="EMBL/GenBank/DDBJ databases">
        <authorList>
            <person name="Shen W."/>
            <person name="Cai J."/>
        </authorList>
    </citation>
    <scope>NUCLEOTIDE SEQUENCE</scope>
    <source>
        <strain evidence="2">P55-2</strain>
        <strain evidence="1 4">P72-2</strain>
    </source>
</reference>
<dbReference type="CDD" id="cd07516">
    <property type="entry name" value="HAD_Pase"/>
    <property type="match status" value="1"/>
</dbReference>
<sequence>MIKLIAIDLDGTLLTDAKTISDTNKKILAAAKSRGVKIVICTGRPLIAIKEYLAELNLLDANDYSITFNGGLIQTNTGEILGKSAMPLEDVKHIYQLLMNLELPTDVLSDALCFQLATAVEHPSIYPRLNKALTFVPKTIDALTEDMLYNKVVAAIDVEYLDQKIALIPEEEYERFEIFKTRPNLLEFMPKGVTKAFGLSVLGEHLGIATHEMMALGDEANDLSMITYAGMGVAMENATDGVKSAANFVTRTNQADGVAHAIQKFVFDDLKELNEGGI</sequence>
<keyword evidence="2" id="KW-0378">Hydrolase</keyword>
<proteinExistence type="predicted"/>
<dbReference type="SFLD" id="SFLDG01140">
    <property type="entry name" value="C2.B:_Phosphomannomutase_and_P"/>
    <property type="match status" value="1"/>
</dbReference>
<dbReference type="Proteomes" id="UP001256547">
    <property type="component" value="Unassembled WGS sequence"/>
</dbReference>
<accession>A0AAP5NGG0</accession>
<dbReference type="NCBIfam" id="TIGR01484">
    <property type="entry name" value="HAD-SF-IIB"/>
    <property type="match status" value="1"/>
</dbReference>
<dbReference type="InterPro" id="IPR023214">
    <property type="entry name" value="HAD_sf"/>
</dbReference>
<dbReference type="InterPro" id="IPR006379">
    <property type="entry name" value="HAD-SF_hydro_IIB"/>
</dbReference>
<dbReference type="GO" id="GO:0000287">
    <property type="term" value="F:magnesium ion binding"/>
    <property type="evidence" value="ECO:0007669"/>
    <property type="project" value="TreeGrafter"/>
</dbReference>
<comment type="caution">
    <text evidence="2">The sequence shown here is derived from an EMBL/GenBank/DDBJ whole genome shotgun (WGS) entry which is preliminary data.</text>
</comment>
<dbReference type="Pfam" id="PF08282">
    <property type="entry name" value="Hydrolase_3"/>
    <property type="match status" value="1"/>
</dbReference>
<dbReference type="Gene3D" id="3.40.50.1000">
    <property type="entry name" value="HAD superfamily/HAD-like"/>
    <property type="match status" value="1"/>
</dbReference>
<dbReference type="EMBL" id="JARPYR010000005">
    <property type="protein sequence ID" value="MDT2596166.1"/>
    <property type="molecule type" value="Genomic_DNA"/>
</dbReference>
<dbReference type="GO" id="GO:0005829">
    <property type="term" value="C:cytosol"/>
    <property type="evidence" value="ECO:0007669"/>
    <property type="project" value="TreeGrafter"/>
</dbReference>
<dbReference type="GO" id="GO:0016791">
    <property type="term" value="F:phosphatase activity"/>
    <property type="evidence" value="ECO:0007669"/>
    <property type="project" value="UniProtKB-ARBA"/>
</dbReference>
<evidence type="ECO:0000313" key="3">
    <source>
        <dbReference type="Proteomes" id="UP001245561"/>
    </source>
</evidence>
<dbReference type="InterPro" id="IPR000150">
    <property type="entry name" value="Cof"/>
</dbReference>
<dbReference type="AlphaFoldDB" id="A0AAP5NGG0"/>
<dbReference type="Gene3D" id="3.30.1240.10">
    <property type="match status" value="1"/>
</dbReference>
<dbReference type="SFLD" id="SFLDG01144">
    <property type="entry name" value="C2.B.4:_PGP_Like"/>
    <property type="match status" value="1"/>
</dbReference>
<dbReference type="PANTHER" id="PTHR10000">
    <property type="entry name" value="PHOSPHOSERINE PHOSPHATASE"/>
    <property type="match status" value="1"/>
</dbReference>
<dbReference type="SFLD" id="SFLDS00003">
    <property type="entry name" value="Haloacid_Dehalogenase"/>
    <property type="match status" value="1"/>
</dbReference>
<keyword evidence="4" id="KW-1185">Reference proteome</keyword>
<dbReference type="EMBL" id="JARPYT010000007">
    <property type="protein sequence ID" value="MDT2637147.1"/>
    <property type="molecule type" value="Genomic_DNA"/>
</dbReference>
<dbReference type="RefSeq" id="WP_137603745.1">
    <property type="nucleotide sequence ID" value="NZ_JARPYR010000005.1"/>
</dbReference>